<feature type="compositionally biased region" description="Gly residues" evidence="22">
    <location>
        <begin position="1"/>
        <end position="28"/>
    </location>
</feature>
<dbReference type="CDD" id="cd18001">
    <property type="entry name" value="DEXHc_ERCC6L"/>
    <property type="match status" value="1"/>
</dbReference>
<dbReference type="SMART" id="SM00490">
    <property type="entry name" value="HELICc"/>
    <property type="match status" value="1"/>
</dbReference>
<keyword evidence="16" id="KW-0131">Cell cycle</keyword>
<dbReference type="Pfam" id="PF00271">
    <property type="entry name" value="Helicase_C"/>
    <property type="match status" value="1"/>
</dbReference>
<evidence type="ECO:0000256" key="6">
    <source>
        <dbReference type="ARBA" id="ARBA00022618"/>
    </source>
</evidence>
<feature type="domain" description="Helicase C-terminal" evidence="24">
    <location>
        <begin position="379"/>
        <end position="535"/>
    </location>
</feature>
<comment type="similarity">
    <text evidence="2">Belongs to the SNF2/RAD54 helicase family.</text>
</comment>
<evidence type="ECO:0000256" key="2">
    <source>
        <dbReference type="ARBA" id="ARBA00007025"/>
    </source>
</evidence>
<sequence length="629" mass="71515">MAEAQGGWGVRGGSGRQGRRGVGVWEGVGGREGREGARRVGGREGGRGGRLREALAEMEAEQQQQQQREEEEEEEFVDVLGSGLRLYRQLYERLYRHQREGVAFLYGLHRRGRRGGILADDMGLGKTVQVIAFLSGMFDADLVRHCLLVLPSSLIHTWSREFTHWTPGMRVKALDGLFHGSKNERTKNLEKVQRRGGVVITTYQMLINNWGQLSSFQGREFTWDYTILDEAHKIKTSSTKTAKSAHAIPARNRILLTGTPVQNNLQEMWALFDFACQGSLLGSSKTFKMEYGNPITRAREKDSTPGEKALGLKISENLMEIIKPYFLRRTKEDMPTLSRKNDFIIWEGEEEGGGEEGAVGEIDGVSDQDLIQESGKMVFLVGLLERLKAEGNRTLVFSQSRKMLDIIQRVLVNRGFLVMRIDGTVQLPERQKKIGIFQREPDYSVFLLTTQVGGVGLTLTAANRVVIFDPSWNPATDAQAVDRAYRIGQTENVVIYRLITCGSVEEKIYRRLAGVSPTKYSQPLHGVSVKCFEMSQRHDRAQLEVCPILGTTLLGRMSRPWRRCRFTRMVPGKRDFSYVERRERLQLFSLEQRRLRGDLIEVFQIMRGFDRVEREKLFPLACGRVTRAY</sequence>
<evidence type="ECO:0000256" key="10">
    <source>
        <dbReference type="ARBA" id="ARBA00022801"/>
    </source>
</evidence>
<evidence type="ECO:0000259" key="24">
    <source>
        <dbReference type="PROSITE" id="PS51194"/>
    </source>
</evidence>
<evidence type="ECO:0000256" key="20">
    <source>
        <dbReference type="ARBA" id="ARBA00068237"/>
    </source>
</evidence>
<dbReference type="Proteomes" id="UP000314986">
    <property type="component" value="Unassembled WGS sequence"/>
</dbReference>
<dbReference type="AlphaFoldDB" id="A0A4W3GZ54"/>
<dbReference type="STRING" id="7868.ENSCMIP00000008207"/>
<keyword evidence="14" id="KW-0067">ATP-binding</keyword>
<dbReference type="PANTHER" id="PTHR45629:SF7">
    <property type="entry name" value="DNA EXCISION REPAIR PROTEIN ERCC-6-RELATED"/>
    <property type="match status" value="1"/>
</dbReference>
<keyword evidence="11" id="KW-0802">TPR repeat</keyword>
<dbReference type="OMA" id="HWIRELT"/>
<evidence type="ECO:0000256" key="15">
    <source>
        <dbReference type="ARBA" id="ARBA00023125"/>
    </source>
</evidence>
<keyword evidence="26" id="KW-1185">Reference proteome</keyword>
<dbReference type="PROSITE" id="PS51192">
    <property type="entry name" value="HELICASE_ATP_BIND_1"/>
    <property type="match status" value="1"/>
</dbReference>
<dbReference type="FunFam" id="3.40.50.10810:FF:000029">
    <property type="entry name" value="ERCC excision repair 6-like, spindle assembly checkpoint helicase"/>
    <property type="match status" value="1"/>
</dbReference>
<evidence type="ECO:0000256" key="4">
    <source>
        <dbReference type="ARBA" id="ARBA00022454"/>
    </source>
</evidence>
<dbReference type="EC" id="3.6.4.12" evidence="3"/>
<reference evidence="26" key="2">
    <citation type="journal article" date="2007" name="PLoS Biol.">
        <title>Survey sequencing and comparative analysis of the elephant shark (Callorhinchus milii) genome.</title>
        <authorList>
            <person name="Venkatesh B."/>
            <person name="Kirkness E.F."/>
            <person name="Loh Y.H."/>
            <person name="Halpern A.L."/>
            <person name="Lee A.P."/>
            <person name="Johnson J."/>
            <person name="Dandona N."/>
            <person name="Viswanathan L.D."/>
            <person name="Tay A."/>
            <person name="Venter J.C."/>
            <person name="Strausberg R.L."/>
            <person name="Brenner S."/>
        </authorList>
    </citation>
    <scope>NUCLEOTIDE SEQUENCE [LARGE SCALE GENOMIC DNA]</scope>
</reference>
<dbReference type="InterPro" id="IPR014001">
    <property type="entry name" value="Helicase_ATP-bd"/>
</dbReference>
<keyword evidence="6" id="KW-0132">Cell division</keyword>
<keyword evidence="13" id="KW-0995">Kinetochore</keyword>
<comment type="catalytic activity">
    <reaction evidence="18">
        <text>ATP + H2O = ADP + phosphate + H(+)</text>
        <dbReference type="Rhea" id="RHEA:13065"/>
        <dbReference type="ChEBI" id="CHEBI:15377"/>
        <dbReference type="ChEBI" id="CHEBI:15378"/>
        <dbReference type="ChEBI" id="CHEBI:30616"/>
        <dbReference type="ChEBI" id="CHEBI:43474"/>
        <dbReference type="ChEBI" id="CHEBI:456216"/>
        <dbReference type="EC" id="3.6.4.12"/>
    </reaction>
</comment>
<keyword evidence="9" id="KW-0498">Mitosis</keyword>
<evidence type="ECO:0000256" key="18">
    <source>
        <dbReference type="ARBA" id="ARBA00047995"/>
    </source>
</evidence>
<dbReference type="GO" id="GO:0051301">
    <property type="term" value="P:cell division"/>
    <property type="evidence" value="ECO:0007669"/>
    <property type="project" value="UniProtKB-KW"/>
</dbReference>
<dbReference type="InterPro" id="IPR001650">
    <property type="entry name" value="Helicase_C-like"/>
</dbReference>
<evidence type="ECO:0000256" key="22">
    <source>
        <dbReference type="SAM" id="MobiDB-lite"/>
    </source>
</evidence>
<evidence type="ECO:0000256" key="13">
    <source>
        <dbReference type="ARBA" id="ARBA00022838"/>
    </source>
</evidence>
<keyword evidence="17" id="KW-0137">Centromere</keyword>
<evidence type="ECO:0000256" key="14">
    <source>
        <dbReference type="ARBA" id="ARBA00022840"/>
    </source>
</evidence>
<dbReference type="CDD" id="cd18793">
    <property type="entry name" value="SF2_C_SNF"/>
    <property type="match status" value="1"/>
</dbReference>
<dbReference type="GO" id="GO:0003678">
    <property type="term" value="F:DNA helicase activity"/>
    <property type="evidence" value="ECO:0007669"/>
    <property type="project" value="UniProtKB-EC"/>
</dbReference>
<dbReference type="PANTHER" id="PTHR45629">
    <property type="entry name" value="SNF2/RAD54 FAMILY MEMBER"/>
    <property type="match status" value="1"/>
</dbReference>
<reference evidence="25" key="5">
    <citation type="submission" date="2025-09" db="UniProtKB">
        <authorList>
            <consortium name="Ensembl"/>
        </authorList>
    </citation>
    <scope>IDENTIFICATION</scope>
</reference>
<feature type="compositionally biased region" description="Basic and acidic residues" evidence="22">
    <location>
        <begin position="29"/>
        <end position="51"/>
    </location>
</feature>
<dbReference type="GO" id="GO:0005524">
    <property type="term" value="F:ATP binding"/>
    <property type="evidence" value="ECO:0007669"/>
    <property type="project" value="UniProtKB-KW"/>
</dbReference>
<dbReference type="GO" id="GO:0016787">
    <property type="term" value="F:hydrolase activity"/>
    <property type="evidence" value="ECO:0007669"/>
    <property type="project" value="UniProtKB-KW"/>
</dbReference>
<dbReference type="InterPro" id="IPR049730">
    <property type="entry name" value="SNF2/RAD54-like_C"/>
</dbReference>
<reference evidence="26" key="3">
    <citation type="journal article" date="2014" name="Nature">
        <title>Elephant shark genome provides unique insights into gnathostome evolution.</title>
        <authorList>
            <consortium name="International Elephant Shark Genome Sequencing Consortium"/>
            <person name="Venkatesh B."/>
            <person name="Lee A.P."/>
            <person name="Ravi V."/>
            <person name="Maurya A.K."/>
            <person name="Lian M.M."/>
            <person name="Swann J.B."/>
            <person name="Ohta Y."/>
            <person name="Flajnik M.F."/>
            <person name="Sutoh Y."/>
            <person name="Kasahara M."/>
            <person name="Hoon S."/>
            <person name="Gangu V."/>
            <person name="Roy S.W."/>
            <person name="Irimia M."/>
            <person name="Korzh V."/>
            <person name="Kondrychyn I."/>
            <person name="Lim Z.W."/>
            <person name="Tay B.H."/>
            <person name="Tohari S."/>
            <person name="Kong K.W."/>
            <person name="Ho S."/>
            <person name="Lorente-Galdos B."/>
            <person name="Quilez J."/>
            <person name="Marques-Bonet T."/>
            <person name="Raney B.J."/>
            <person name="Ingham P.W."/>
            <person name="Tay A."/>
            <person name="Hillier L.W."/>
            <person name="Minx P."/>
            <person name="Boehm T."/>
            <person name="Wilson R.K."/>
            <person name="Brenner S."/>
            <person name="Warren W.C."/>
        </authorList>
    </citation>
    <scope>NUCLEOTIDE SEQUENCE [LARGE SCALE GENOMIC DNA]</scope>
</reference>
<evidence type="ECO:0000259" key="23">
    <source>
        <dbReference type="PROSITE" id="PS51192"/>
    </source>
</evidence>
<evidence type="ECO:0000256" key="7">
    <source>
        <dbReference type="ARBA" id="ARBA00022737"/>
    </source>
</evidence>
<keyword evidence="10" id="KW-0378">Hydrolase</keyword>
<feature type="region of interest" description="Disordered" evidence="22">
    <location>
        <begin position="1"/>
        <end position="51"/>
    </location>
</feature>
<evidence type="ECO:0000256" key="1">
    <source>
        <dbReference type="ARBA" id="ARBA00004629"/>
    </source>
</evidence>
<dbReference type="GO" id="GO:0000776">
    <property type="term" value="C:kinetochore"/>
    <property type="evidence" value="ECO:0007669"/>
    <property type="project" value="UniProtKB-KW"/>
</dbReference>
<evidence type="ECO:0000256" key="5">
    <source>
        <dbReference type="ARBA" id="ARBA00022553"/>
    </source>
</evidence>
<dbReference type="InParanoid" id="A0A4W3GZ54"/>
<evidence type="ECO:0000256" key="11">
    <source>
        <dbReference type="ARBA" id="ARBA00022803"/>
    </source>
</evidence>
<name>A0A4W3GZ54_CALMI</name>
<protein>
    <recommendedName>
        <fullName evidence="20">DNA excision repair protein ERCC-6-like</fullName>
        <ecNumber evidence="3">3.6.4.12</ecNumber>
    </recommendedName>
    <alternativeName>
        <fullName evidence="21">ATP-dependent helicase ERCC6-like</fullName>
    </alternativeName>
</protein>
<keyword evidence="15" id="KW-0238">DNA-binding</keyword>
<keyword evidence="8" id="KW-0547">Nucleotide-binding</keyword>
<dbReference type="SUPFAM" id="SSF52540">
    <property type="entry name" value="P-loop containing nucleoside triphosphate hydrolases"/>
    <property type="match status" value="2"/>
</dbReference>
<comment type="subcellular location">
    <subcellularLocation>
        <location evidence="1">Chromosome</location>
        <location evidence="1">Centromere</location>
        <location evidence="1">Kinetochore</location>
    </subcellularLocation>
</comment>
<dbReference type="GeneTree" id="ENSGT00940000156837"/>
<evidence type="ECO:0000313" key="25">
    <source>
        <dbReference type="Ensembl" id="ENSCMIP00000008207.1"/>
    </source>
</evidence>
<reference evidence="25" key="4">
    <citation type="submission" date="2025-08" db="UniProtKB">
        <authorList>
            <consortium name="Ensembl"/>
        </authorList>
    </citation>
    <scope>IDENTIFICATION</scope>
</reference>
<evidence type="ECO:0000256" key="21">
    <source>
        <dbReference type="ARBA" id="ARBA00081913"/>
    </source>
</evidence>
<accession>A0A4W3GZ54</accession>
<evidence type="ECO:0000256" key="17">
    <source>
        <dbReference type="ARBA" id="ARBA00023328"/>
    </source>
</evidence>
<dbReference type="Gene3D" id="3.40.50.10810">
    <property type="entry name" value="Tandem AAA-ATPase domain"/>
    <property type="match status" value="1"/>
</dbReference>
<evidence type="ECO:0000256" key="12">
    <source>
        <dbReference type="ARBA" id="ARBA00022806"/>
    </source>
</evidence>
<dbReference type="GO" id="GO:0003677">
    <property type="term" value="F:DNA binding"/>
    <property type="evidence" value="ECO:0007669"/>
    <property type="project" value="UniProtKB-KW"/>
</dbReference>
<evidence type="ECO:0000256" key="9">
    <source>
        <dbReference type="ARBA" id="ARBA00022776"/>
    </source>
</evidence>
<comment type="function">
    <text evidence="19">DNA helicase that acts as a tension sensor that associates with catenated DNA which is stretched under tension until it is resolved during anaphase. Functions as ATP-dependent DNA translocase. Can promote Holliday junction branch migration (in vitro).</text>
</comment>
<evidence type="ECO:0000313" key="26">
    <source>
        <dbReference type="Proteomes" id="UP000314986"/>
    </source>
</evidence>
<feature type="domain" description="Helicase ATP-binding" evidence="23">
    <location>
        <begin position="107"/>
        <end position="278"/>
    </location>
</feature>
<dbReference type="InterPro" id="IPR027417">
    <property type="entry name" value="P-loop_NTPase"/>
</dbReference>
<evidence type="ECO:0000256" key="8">
    <source>
        <dbReference type="ARBA" id="ARBA00022741"/>
    </source>
</evidence>
<keyword evidence="12" id="KW-0347">Helicase</keyword>
<organism evidence="25 26">
    <name type="scientific">Callorhinchus milii</name>
    <name type="common">Ghost shark</name>
    <dbReference type="NCBI Taxonomy" id="7868"/>
    <lineage>
        <taxon>Eukaryota</taxon>
        <taxon>Metazoa</taxon>
        <taxon>Chordata</taxon>
        <taxon>Craniata</taxon>
        <taxon>Vertebrata</taxon>
        <taxon>Chondrichthyes</taxon>
        <taxon>Holocephali</taxon>
        <taxon>Chimaeriformes</taxon>
        <taxon>Callorhinchidae</taxon>
        <taxon>Callorhinchus</taxon>
    </lineage>
</organism>
<dbReference type="SMART" id="SM00487">
    <property type="entry name" value="DEXDc"/>
    <property type="match status" value="1"/>
</dbReference>
<dbReference type="Pfam" id="PF00176">
    <property type="entry name" value="SNF2-rel_dom"/>
    <property type="match status" value="1"/>
</dbReference>
<dbReference type="Ensembl" id="ENSCMIT00000008442.1">
    <property type="protein sequence ID" value="ENSCMIP00000008207.1"/>
    <property type="gene ID" value="ENSCMIG00000004411.1"/>
</dbReference>
<dbReference type="InterPro" id="IPR050496">
    <property type="entry name" value="SNF2_RAD54_helicase_repair"/>
</dbReference>
<dbReference type="PROSITE" id="PS51194">
    <property type="entry name" value="HELICASE_CTER"/>
    <property type="match status" value="1"/>
</dbReference>
<keyword evidence="7" id="KW-0677">Repeat</keyword>
<dbReference type="InterPro" id="IPR000330">
    <property type="entry name" value="SNF2_N"/>
</dbReference>
<evidence type="ECO:0000256" key="16">
    <source>
        <dbReference type="ARBA" id="ARBA00023306"/>
    </source>
</evidence>
<reference evidence="26" key="1">
    <citation type="journal article" date="2006" name="Science">
        <title>Ancient noncoding elements conserved in the human genome.</title>
        <authorList>
            <person name="Venkatesh B."/>
            <person name="Kirkness E.F."/>
            <person name="Loh Y.H."/>
            <person name="Halpern A.L."/>
            <person name="Lee A.P."/>
            <person name="Johnson J."/>
            <person name="Dandona N."/>
            <person name="Viswanathan L.D."/>
            <person name="Tay A."/>
            <person name="Venter J.C."/>
            <person name="Strausberg R.L."/>
            <person name="Brenner S."/>
        </authorList>
    </citation>
    <scope>NUCLEOTIDE SEQUENCE [LARGE SCALE GENOMIC DNA]</scope>
</reference>
<keyword evidence="4" id="KW-0158">Chromosome</keyword>
<dbReference type="GO" id="GO:0015616">
    <property type="term" value="F:DNA translocase activity"/>
    <property type="evidence" value="ECO:0007669"/>
    <property type="project" value="TreeGrafter"/>
</dbReference>
<dbReference type="InterPro" id="IPR038718">
    <property type="entry name" value="SNF2-like_sf"/>
</dbReference>
<proteinExistence type="inferred from homology"/>
<keyword evidence="5" id="KW-0597">Phosphoprotein</keyword>
<dbReference type="Gene3D" id="3.40.50.300">
    <property type="entry name" value="P-loop containing nucleotide triphosphate hydrolases"/>
    <property type="match status" value="1"/>
</dbReference>
<evidence type="ECO:0000256" key="3">
    <source>
        <dbReference type="ARBA" id="ARBA00012551"/>
    </source>
</evidence>
<evidence type="ECO:0000256" key="19">
    <source>
        <dbReference type="ARBA" id="ARBA00058190"/>
    </source>
</evidence>